<reference evidence="1" key="1">
    <citation type="submission" date="2018-06" db="EMBL/GenBank/DDBJ databases">
        <authorList>
            <person name="Zhirakovskaya E."/>
        </authorList>
    </citation>
    <scope>NUCLEOTIDE SEQUENCE</scope>
</reference>
<sequence>MTDMKKDDMKMNKTDEKRIKRRSLLKAGAVIAPLAITLHGGVAFAQVNSAGRCIENMKTNVQIPLYEEAPLGSGTYQQTGATVNFSPESTDVTGRFNVNGVPGPETHWQYIENEQLSGITCLQSFANAGLN</sequence>
<dbReference type="EMBL" id="UOFW01000162">
    <property type="protein sequence ID" value="VAX06370.1"/>
    <property type="molecule type" value="Genomic_DNA"/>
</dbReference>
<gene>
    <name evidence="1" type="ORF">MNBD_ALPHA03-152</name>
</gene>
<proteinExistence type="predicted"/>
<name>A0A3B1B7S8_9ZZZZ</name>
<evidence type="ECO:0000313" key="1">
    <source>
        <dbReference type="EMBL" id="VAX06370.1"/>
    </source>
</evidence>
<protein>
    <submittedName>
        <fullName evidence="1">Uncharacterized protein</fullName>
    </submittedName>
</protein>
<accession>A0A3B1B7S8</accession>
<organism evidence="1">
    <name type="scientific">hydrothermal vent metagenome</name>
    <dbReference type="NCBI Taxonomy" id="652676"/>
    <lineage>
        <taxon>unclassified sequences</taxon>
        <taxon>metagenomes</taxon>
        <taxon>ecological metagenomes</taxon>
    </lineage>
</organism>
<dbReference type="AlphaFoldDB" id="A0A3B1B7S8"/>